<protein>
    <submittedName>
        <fullName evidence="2">Uncharacterized protein</fullName>
    </submittedName>
</protein>
<dbReference type="PANTHER" id="PTHR12087">
    <property type="entry name" value="ORIGIN RECOGNITION COMPLEX SUBUNIT 4"/>
    <property type="match status" value="1"/>
</dbReference>
<evidence type="ECO:0000313" key="2">
    <source>
        <dbReference type="EMBL" id="KAF0982492.1"/>
    </source>
</evidence>
<dbReference type="GO" id="GO:0005664">
    <property type="term" value="C:nuclear origin of replication recognition complex"/>
    <property type="evidence" value="ECO:0007669"/>
    <property type="project" value="TreeGrafter"/>
</dbReference>
<dbReference type="InterPro" id="IPR016527">
    <property type="entry name" value="ORC4"/>
</dbReference>
<dbReference type="AlphaFoldDB" id="A0A6A5C6L6"/>
<keyword evidence="3" id="KW-1185">Reference proteome</keyword>
<dbReference type="OrthoDB" id="343623at2759"/>
<comment type="caution">
    <text evidence="2">The sequence shown here is derived from an EMBL/GenBank/DDBJ whole genome shotgun (WGS) entry which is preliminary data.</text>
</comment>
<dbReference type="GO" id="GO:0003688">
    <property type="term" value="F:DNA replication origin binding"/>
    <property type="evidence" value="ECO:0007669"/>
    <property type="project" value="TreeGrafter"/>
</dbReference>
<dbReference type="VEuPathDB" id="AmoebaDB:NfTy_019140"/>
<dbReference type="VEuPathDB" id="AmoebaDB:NF0029920"/>
<name>A0A6A5C6L6_NAEFO</name>
<reference evidence="2 3" key="1">
    <citation type="journal article" date="2019" name="Sci. Rep.">
        <title>Nanopore sequencing improves the draft genome of the human pathogenic amoeba Naegleria fowleri.</title>
        <authorList>
            <person name="Liechti N."/>
            <person name="Schurch N."/>
            <person name="Bruggmann R."/>
            <person name="Wittwer M."/>
        </authorList>
    </citation>
    <scope>NUCLEOTIDE SEQUENCE [LARGE SCALE GENOMIC DNA]</scope>
    <source>
        <strain evidence="2 3">ATCC 30894</strain>
    </source>
</reference>
<dbReference type="RefSeq" id="XP_044567205.1">
    <property type="nucleotide sequence ID" value="XM_044701829.1"/>
</dbReference>
<dbReference type="VEuPathDB" id="AmoebaDB:FDP41_011422"/>
<dbReference type="PANTHER" id="PTHR12087:SF0">
    <property type="entry name" value="ORIGIN RECOGNITION COMPLEX SUBUNIT 4"/>
    <property type="match status" value="1"/>
</dbReference>
<evidence type="ECO:0000313" key="3">
    <source>
        <dbReference type="Proteomes" id="UP000444721"/>
    </source>
</evidence>
<organism evidence="2 3">
    <name type="scientific">Naegleria fowleri</name>
    <name type="common">Brain eating amoeba</name>
    <dbReference type="NCBI Taxonomy" id="5763"/>
    <lineage>
        <taxon>Eukaryota</taxon>
        <taxon>Discoba</taxon>
        <taxon>Heterolobosea</taxon>
        <taxon>Tetramitia</taxon>
        <taxon>Eutetramitia</taxon>
        <taxon>Vahlkampfiidae</taxon>
        <taxon>Naegleria</taxon>
    </lineage>
</organism>
<sequence>MPKRSKIERKKQILNEFIEEQNSESIKNHDSSFMNANPMMKPLSPSDHQTNSPKIERMKKSSSNSFSSHHDDSTNFAPEESLNPILNKISQNIHPITHCVSNDLPSLLQDAHQALSSFLSHSFKTFSNDSIMIVGPGKSGKKHLVKYTLNKLKESGEYSFRTIYVNGIHIASDSQLLSCILDSLALEQQINTNIETLSCCDQEDHFDEQATYVEFLNALKDFTNQSIIFVLDHFENLCRQAGKMLYTITDTCHEHRLSIVIIGLTTNASIGTCMDRRVRSRFSSRRIYTLLPRNALQVSQIMQYYLSLSCNDSDPSIEEYNRQLQNCLLDPDVVQIFEECVIQSSCKFIYNYALKIFEQIQPTLEQYPLPENCVIFTPNVFIKAFNVLVNHRLNSKLSFIPRLNQCQLILLCAIKKMESLYSSNRTCSIDINFETVFNVYMKFATGGAQSSNIRQEHVYTEGRTQIQLDKQVIFQSFLSLIDLKVIHFVSHKQIPTTRKDQSITKVRLNHIHPSQIDNEIERLFKENRLNTMSSEMLEWSKSTVL</sequence>
<proteinExistence type="predicted"/>
<evidence type="ECO:0000256" key="1">
    <source>
        <dbReference type="SAM" id="MobiDB-lite"/>
    </source>
</evidence>
<dbReference type="GO" id="GO:0006270">
    <property type="term" value="P:DNA replication initiation"/>
    <property type="evidence" value="ECO:0007669"/>
    <property type="project" value="TreeGrafter"/>
</dbReference>
<accession>A0A6A5C6L6</accession>
<feature type="region of interest" description="Disordered" evidence="1">
    <location>
        <begin position="18"/>
        <end position="78"/>
    </location>
</feature>
<dbReference type="Gene3D" id="3.40.50.300">
    <property type="entry name" value="P-loop containing nucleotide triphosphate hydrolases"/>
    <property type="match status" value="1"/>
</dbReference>
<gene>
    <name evidence="2" type="ORF">FDP41_011422</name>
</gene>
<dbReference type="InterPro" id="IPR027417">
    <property type="entry name" value="P-loop_NTPase"/>
</dbReference>
<dbReference type="Proteomes" id="UP000444721">
    <property type="component" value="Unassembled WGS sequence"/>
</dbReference>
<dbReference type="EMBL" id="VFQX01000009">
    <property type="protein sequence ID" value="KAF0982492.1"/>
    <property type="molecule type" value="Genomic_DNA"/>
</dbReference>
<dbReference type="GeneID" id="68118637"/>
<dbReference type="SUPFAM" id="SSF52540">
    <property type="entry name" value="P-loop containing nucleoside triphosphate hydrolases"/>
    <property type="match status" value="1"/>
</dbReference>